<evidence type="ECO:0000256" key="1">
    <source>
        <dbReference type="SAM" id="MobiDB-lite"/>
    </source>
</evidence>
<proteinExistence type="predicted"/>
<feature type="region of interest" description="Disordered" evidence="1">
    <location>
        <begin position="15"/>
        <end position="34"/>
    </location>
</feature>
<organism evidence="2">
    <name type="scientific">Lepeophtheirus salmonis</name>
    <name type="common">Salmon louse</name>
    <name type="synonym">Caligus salmonis</name>
    <dbReference type="NCBI Taxonomy" id="72036"/>
    <lineage>
        <taxon>Eukaryota</taxon>
        <taxon>Metazoa</taxon>
        <taxon>Ecdysozoa</taxon>
        <taxon>Arthropoda</taxon>
        <taxon>Crustacea</taxon>
        <taxon>Multicrustacea</taxon>
        <taxon>Hexanauplia</taxon>
        <taxon>Copepoda</taxon>
        <taxon>Siphonostomatoida</taxon>
        <taxon>Caligidae</taxon>
        <taxon>Lepeophtheirus</taxon>
    </lineage>
</organism>
<evidence type="ECO:0000313" key="2">
    <source>
        <dbReference type="EMBL" id="CDW35238.1"/>
    </source>
</evidence>
<feature type="compositionally biased region" description="Polar residues" evidence="1">
    <location>
        <begin position="23"/>
        <end position="34"/>
    </location>
</feature>
<dbReference type="AlphaFoldDB" id="A0A0K2UAH1"/>
<reference evidence="2" key="1">
    <citation type="submission" date="2014-05" db="EMBL/GenBank/DDBJ databases">
        <authorList>
            <person name="Chronopoulou M."/>
        </authorList>
    </citation>
    <scope>NUCLEOTIDE SEQUENCE</scope>
    <source>
        <tissue evidence="2">Whole organism</tissue>
    </source>
</reference>
<accession>A0A0K2UAH1</accession>
<protein>
    <submittedName>
        <fullName evidence="2">Uncharacterized protein</fullName>
    </submittedName>
</protein>
<dbReference type="EMBL" id="HACA01017877">
    <property type="protein sequence ID" value="CDW35238.1"/>
    <property type="molecule type" value="Transcribed_RNA"/>
</dbReference>
<sequence length="34" mass="3846">MIVATSRKESLINYGKDPYRNIGRSTSKSSNQMI</sequence>
<name>A0A0K2UAH1_LEPSM</name>